<sequence length="166" mass="19721">MALLMWTWSEPNAINGMMRLEQPDQPRWPVLERKFPNCPLTDDLKLWVCEIEQKIWLLHQSDDGVWWLSSLRGRAPVTRPPFNIGLTPFSSGQQQGYQYWLFVEPIGKLAMQRQLEFRLGQLERQRLSVNDTHELIHLPSLNSFLSIYNYNQWTVLIWLSNRQGKR</sequence>
<dbReference type="OrthoDB" id="6239009at2"/>
<keyword evidence="2" id="KW-1185">Reference proteome</keyword>
<comment type="caution">
    <text evidence="1">The sequence shown here is derived from an EMBL/GenBank/DDBJ whole genome shotgun (WGS) entry which is preliminary data.</text>
</comment>
<dbReference type="RefSeq" id="WP_110572423.1">
    <property type="nucleotide sequence ID" value="NZ_PIPV01000001.1"/>
</dbReference>
<dbReference type="AlphaFoldDB" id="A0A432YBG7"/>
<organism evidence="1 2">
    <name type="scientific">Idiomarina fontislapidosi</name>
    <dbReference type="NCBI Taxonomy" id="263723"/>
    <lineage>
        <taxon>Bacteria</taxon>
        <taxon>Pseudomonadati</taxon>
        <taxon>Pseudomonadota</taxon>
        <taxon>Gammaproteobacteria</taxon>
        <taxon>Alteromonadales</taxon>
        <taxon>Idiomarinaceae</taxon>
        <taxon>Idiomarina</taxon>
    </lineage>
</organism>
<reference evidence="2" key="1">
    <citation type="journal article" date="2018" name="Front. Microbiol.">
        <title>Genome-Based Analysis Reveals the Taxonomy and Diversity of the Family Idiomarinaceae.</title>
        <authorList>
            <person name="Liu Y."/>
            <person name="Lai Q."/>
            <person name="Shao Z."/>
        </authorList>
    </citation>
    <scope>NUCLEOTIDE SEQUENCE [LARGE SCALE GENOMIC DNA]</scope>
    <source>
        <strain evidence="2">F23</strain>
    </source>
</reference>
<protein>
    <submittedName>
        <fullName evidence="1">Uncharacterized protein</fullName>
    </submittedName>
</protein>
<dbReference type="Proteomes" id="UP000287330">
    <property type="component" value="Unassembled WGS sequence"/>
</dbReference>
<gene>
    <name evidence="1" type="ORF">CWE25_01390</name>
</gene>
<dbReference type="EMBL" id="PIPV01000001">
    <property type="protein sequence ID" value="RUO58273.1"/>
    <property type="molecule type" value="Genomic_DNA"/>
</dbReference>
<name>A0A432YBG7_9GAMM</name>
<proteinExistence type="predicted"/>
<evidence type="ECO:0000313" key="1">
    <source>
        <dbReference type="EMBL" id="RUO58273.1"/>
    </source>
</evidence>
<accession>A0A432YBG7</accession>
<evidence type="ECO:0000313" key="2">
    <source>
        <dbReference type="Proteomes" id="UP000287330"/>
    </source>
</evidence>